<dbReference type="FunFam" id="1.20.140.10:FF:000001">
    <property type="entry name" value="Acyl-CoA dehydrogenase"/>
    <property type="match status" value="1"/>
</dbReference>
<dbReference type="InterPro" id="IPR037069">
    <property type="entry name" value="AcylCoA_DH/ox_N_sf"/>
</dbReference>
<comment type="similarity">
    <text evidence="2 6">Belongs to the acyl-CoA dehydrogenase family.</text>
</comment>
<dbReference type="HOGENOM" id="CLU_018204_5_2_11"/>
<feature type="domain" description="Acyl-CoA oxidase/dehydrogenase middle" evidence="8">
    <location>
        <begin position="125"/>
        <end position="217"/>
    </location>
</feature>
<reference evidence="11 12" key="3">
    <citation type="submission" date="2016-01" db="EMBL/GenBank/DDBJ databases">
        <title>The new phylogeny of the genus Mycobacterium.</title>
        <authorList>
            <person name="Tarcisio F."/>
            <person name="Conor M."/>
            <person name="Antonella G."/>
            <person name="Elisabetta G."/>
            <person name="Giulia F.S."/>
            <person name="Sara T."/>
            <person name="Anna F."/>
            <person name="Clotilde B."/>
            <person name="Roberto B."/>
            <person name="Veronica D.S."/>
            <person name="Fabio R."/>
            <person name="Monica P."/>
            <person name="Olivier J."/>
            <person name="Enrico T."/>
            <person name="Nicola S."/>
        </authorList>
    </citation>
    <scope>NUCLEOTIDE SEQUENCE [LARGE SCALE GENOMIC DNA]</scope>
    <source>
        <strain evidence="11 12">DSM 44626</strain>
    </source>
</reference>
<reference evidence="10" key="1">
    <citation type="journal article" date="2014" name="Genome Announc.">
        <title>Draft Genome Sequence of Mycobacterium triplex DSM 44626.</title>
        <authorList>
            <person name="Sassi M."/>
            <person name="Croce O."/>
            <person name="Robert C."/>
            <person name="Raoult D."/>
            <person name="Drancourt M."/>
        </authorList>
    </citation>
    <scope>NUCLEOTIDE SEQUENCE [LARGE SCALE GENOMIC DNA]</scope>
    <source>
        <strain evidence="10">DSM 44626</strain>
    </source>
</reference>
<dbReference type="InterPro" id="IPR046373">
    <property type="entry name" value="Acyl-CoA_Oxase/DH_mid-dom_sf"/>
</dbReference>
<keyword evidence="4 6" id="KW-0274">FAD</keyword>
<evidence type="ECO:0000256" key="3">
    <source>
        <dbReference type="ARBA" id="ARBA00022630"/>
    </source>
</evidence>
<evidence type="ECO:0000259" key="9">
    <source>
        <dbReference type="Pfam" id="PF02771"/>
    </source>
</evidence>
<evidence type="ECO:0000259" key="8">
    <source>
        <dbReference type="Pfam" id="PF02770"/>
    </source>
</evidence>
<gene>
    <name evidence="11" type="ORF">AWC29_25940</name>
    <name evidence="10" type="ORF">BN973_04774</name>
</gene>
<dbReference type="InterPro" id="IPR009075">
    <property type="entry name" value="AcylCo_DH/oxidase_C"/>
</dbReference>
<feature type="domain" description="Acyl-CoA dehydrogenase/oxidase N-terminal" evidence="9">
    <location>
        <begin position="7"/>
        <end position="121"/>
    </location>
</feature>
<dbReference type="Gene3D" id="2.40.110.10">
    <property type="entry name" value="Butyryl-CoA Dehydrogenase, subunit A, domain 2"/>
    <property type="match status" value="1"/>
</dbReference>
<evidence type="ECO:0000256" key="1">
    <source>
        <dbReference type="ARBA" id="ARBA00001974"/>
    </source>
</evidence>
<dbReference type="RefSeq" id="WP_036471094.1">
    <property type="nucleotide sequence ID" value="NZ_HG964446.1"/>
</dbReference>
<keyword evidence="5 6" id="KW-0560">Oxidoreductase</keyword>
<dbReference type="Gene3D" id="1.10.540.10">
    <property type="entry name" value="Acyl-CoA dehydrogenase/oxidase, N-terminal domain"/>
    <property type="match status" value="1"/>
</dbReference>
<dbReference type="EMBL" id="HG964446">
    <property type="protein sequence ID" value="CDO90381.1"/>
    <property type="molecule type" value="Genomic_DNA"/>
</dbReference>
<dbReference type="CDD" id="cd00567">
    <property type="entry name" value="ACAD"/>
    <property type="match status" value="1"/>
</dbReference>
<evidence type="ECO:0000256" key="6">
    <source>
        <dbReference type="RuleBase" id="RU362125"/>
    </source>
</evidence>
<dbReference type="GO" id="GO:0003995">
    <property type="term" value="F:acyl-CoA dehydrogenase activity"/>
    <property type="evidence" value="ECO:0007669"/>
    <property type="project" value="TreeGrafter"/>
</dbReference>
<protein>
    <submittedName>
        <fullName evidence="10 11">Acyl-CoA dehydrogenase</fullName>
    </submittedName>
</protein>
<dbReference type="Proteomes" id="UP000193710">
    <property type="component" value="Unassembled WGS sequence"/>
</dbReference>
<evidence type="ECO:0000256" key="5">
    <source>
        <dbReference type="ARBA" id="ARBA00023002"/>
    </source>
</evidence>
<reference evidence="10" key="2">
    <citation type="submission" date="2014-04" db="EMBL/GenBank/DDBJ databases">
        <authorList>
            <person name="Xu Y.W."/>
            <person name="Yang Q."/>
        </authorList>
    </citation>
    <scope>NUCLEOTIDE SEQUENCE</scope>
    <source>
        <strain evidence="10">DSM 44626</strain>
    </source>
</reference>
<dbReference type="PIRSF" id="PIRSF016578">
    <property type="entry name" value="HsaA"/>
    <property type="match status" value="1"/>
</dbReference>
<organism evidence="10">
    <name type="scientific">Mycobacterium triplex</name>
    <dbReference type="NCBI Taxonomy" id="47839"/>
    <lineage>
        <taxon>Bacteria</taxon>
        <taxon>Bacillati</taxon>
        <taxon>Actinomycetota</taxon>
        <taxon>Actinomycetes</taxon>
        <taxon>Mycobacteriales</taxon>
        <taxon>Mycobacteriaceae</taxon>
        <taxon>Mycobacterium</taxon>
        <taxon>Mycobacterium simiae complex</taxon>
    </lineage>
</organism>
<dbReference type="InterPro" id="IPR036250">
    <property type="entry name" value="AcylCo_DH-like_C"/>
</dbReference>
<dbReference type="SUPFAM" id="SSF56645">
    <property type="entry name" value="Acyl-CoA dehydrogenase NM domain-like"/>
    <property type="match status" value="1"/>
</dbReference>
<comment type="cofactor">
    <cofactor evidence="1 6">
        <name>FAD</name>
        <dbReference type="ChEBI" id="CHEBI:57692"/>
    </cofactor>
</comment>
<dbReference type="InterPro" id="IPR009100">
    <property type="entry name" value="AcylCoA_DH/oxidase_NM_dom_sf"/>
</dbReference>
<accession>A0A024K388</accession>
<dbReference type="GO" id="GO:0050660">
    <property type="term" value="F:flavin adenine dinucleotide binding"/>
    <property type="evidence" value="ECO:0007669"/>
    <property type="project" value="InterPro"/>
</dbReference>
<proteinExistence type="inferred from homology"/>
<dbReference type="PANTHER" id="PTHR43884">
    <property type="entry name" value="ACYL-COA DEHYDROGENASE"/>
    <property type="match status" value="1"/>
</dbReference>
<evidence type="ECO:0000313" key="11">
    <source>
        <dbReference type="EMBL" id="ORW99807.1"/>
    </source>
</evidence>
<dbReference type="OrthoDB" id="3205875at2"/>
<keyword evidence="3 6" id="KW-0285">Flavoprotein</keyword>
<evidence type="ECO:0000259" key="7">
    <source>
        <dbReference type="Pfam" id="PF00441"/>
    </source>
</evidence>
<dbReference type="EMBL" id="LQPY01000037">
    <property type="protein sequence ID" value="ORW99807.1"/>
    <property type="molecule type" value="Genomic_DNA"/>
</dbReference>
<dbReference type="Proteomes" id="UP000028880">
    <property type="component" value="Unassembled WGS sequence"/>
</dbReference>
<keyword evidence="12" id="KW-1185">Reference proteome</keyword>
<sequence length="387" mass="41719">MDAVGLTEEQRDFAVAVREFCRRECGTREQRDALTDNGTEQHHGGLYKKLAETGYLGVSIPEEYGGSGGGLTEQVILFEQLWRGLAPVHGAGSSHTVAGIYKRFASEDQKKAALGAICAGEVMSISLSEPGAGSDAAAVSCKAEKVDGGWRLRGQKTWCSDAQFATTILVVVRTSRGVRPHDGLTLLAVPADAEGLRIHPISTMGGSEVNDLFFTDVFVPESAVVGTEGNAWKQVMAGLNGERMVCAAQGLGMAQRAFDDLLAYVTEREQFGAPIGSFQALRHRIADLAIEIESARALTYATVHHIEHQIGTPEELVRATSMSKVKVTETAKKVALEGVQMMGGYGYSTEFDMQRHLRLSIAPTIYAGTNEIQRDIISSTFGLRPAR</sequence>
<evidence type="ECO:0000256" key="4">
    <source>
        <dbReference type="ARBA" id="ARBA00022827"/>
    </source>
</evidence>
<name>A0A024K388_9MYCO</name>
<dbReference type="PANTHER" id="PTHR43884:SF20">
    <property type="entry name" value="ACYL-COA DEHYDROGENASE FADE28"/>
    <property type="match status" value="1"/>
</dbReference>
<evidence type="ECO:0000313" key="12">
    <source>
        <dbReference type="Proteomes" id="UP000193710"/>
    </source>
</evidence>
<evidence type="ECO:0000256" key="2">
    <source>
        <dbReference type="ARBA" id="ARBA00009347"/>
    </source>
</evidence>
<dbReference type="Pfam" id="PF02771">
    <property type="entry name" value="Acyl-CoA_dh_N"/>
    <property type="match status" value="1"/>
</dbReference>
<dbReference type="SUPFAM" id="SSF47203">
    <property type="entry name" value="Acyl-CoA dehydrogenase C-terminal domain-like"/>
    <property type="match status" value="1"/>
</dbReference>
<dbReference type="Gene3D" id="1.20.140.10">
    <property type="entry name" value="Butyryl-CoA Dehydrogenase, subunit A, domain 3"/>
    <property type="match status" value="1"/>
</dbReference>
<dbReference type="InterPro" id="IPR006091">
    <property type="entry name" value="Acyl-CoA_Oxase/DH_mid-dom"/>
</dbReference>
<dbReference type="AlphaFoldDB" id="A0A024K388"/>
<dbReference type="InterPro" id="IPR013786">
    <property type="entry name" value="AcylCoA_DH/ox_N"/>
</dbReference>
<dbReference type="STRING" id="47839.BN973_04774"/>
<dbReference type="eggNOG" id="COG1960">
    <property type="taxonomic scope" value="Bacteria"/>
</dbReference>
<evidence type="ECO:0000313" key="10">
    <source>
        <dbReference type="EMBL" id="CDO90381.1"/>
    </source>
</evidence>
<dbReference type="Pfam" id="PF00441">
    <property type="entry name" value="Acyl-CoA_dh_1"/>
    <property type="match status" value="1"/>
</dbReference>
<dbReference type="Pfam" id="PF02770">
    <property type="entry name" value="Acyl-CoA_dh_M"/>
    <property type="match status" value="1"/>
</dbReference>
<feature type="domain" description="Acyl-CoA dehydrogenase/oxidase C-terminal" evidence="7">
    <location>
        <begin position="232"/>
        <end position="378"/>
    </location>
</feature>